<evidence type="ECO:0000256" key="2">
    <source>
        <dbReference type="ARBA" id="ARBA00007322"/>
    </source>
</evidence>
<evidence type="ECO:0000256" key="3">
    <source>
        <dbReference type="ARBA" id="ARBA00022692"/>
    </source>
</evidence>
<accession>A0AAX4HF88</accession>
<evidence type="ECO:0008006" key="9">
    <source>
        <dbReference type="Google" id="ProtNLM"/>
    </source>
</evidence>
<protein>
    <recommendedName>
        <fullName evidence="9">Pore membrane protein of 33 kDa</fullName>
    </recommendedName>
</protein>
<dbReference type="PANTHER" id="PTHR12703">
    <property type="entry name" value="TRANSMEMBRANE PROTEIN 33"/>
    <property type="match status" value="1"/>
</dbReference>
<gene>
    <name evidence="7" type="ORF">PUMCH_004583</name>
</gene>
<dbReference type="GO" id="GO:0005783">
    <property type="term" value="C:endoplasmic reticulum"/>
    <property type="evidence" value="ECO:0007669"/>
    <property type="project" value="TreeGrafter"/>
</dbReference>
<dbReference type="Pfam" id="PF03661">
    <property type="entry name" value="TMEM33_Pom33"/>
    <property type="match status" value="1"/>
</dbReference>
<keyword evidence="8" id="KW-1185">Reference proteome</keyword>
<dbReference type="EMBL" id="CP138899">
    <property type="protein sequence ID" value="WPK27206.1"/>
    <property type="molecule type" value="Genomic_DNA"/>
</dbReference>
<keyword evidence="4 6" id="KW-1133">Transmembrane helix</keyword>
<feature type="transmembrane region" description="Helical" evidence="6">
    <location>
        <begin position="23"/>
        <end position="45"/>
    </location>
</feature>
<feature type="transmembrane region" description="Helical" evidence="6">
    <location>
        <begin position="90"/>
        <end position="107"/>
    </location>
</feature>
<feature type="transmembrane region" description="Helical" evidence="6">
    <location>
        <begin position="51"/>
        <end position="69"/>
    </location>
</feature>
<comment type="subcellular location">
    <subcellularLocation>
        <location evidence="1">Membrane</location>
        <topology evidence="1">Multi-pass membrane protein</topology>
    </subcellularLocation>
</comment>
<dbReference type="GO" id="GO:0016020">
    <property type="term" value="C:membrane"/>
    <property type="evidence" value="ECO:0007669"/>
    <property type="project" value="UniProtKB-SubCell"/>
</dbReference>
<evidence type="ECO:0000256" key="5">
    <source>
        <dbReference type="ARBA" id="ARBA00023136"/>
    </source>
</evidence>
<feature type="transmembrane region" description="Helical" evidence="6">
    <location>
        <begin position="192"/>
        <end position="210"/>
    </location>
</feature>
<organism evidence="7 8">
    <name type="scientific">Australozyma saopauloensis</name>
    <dbReference type="NCBI Taxonomy" id="291208"/>
    <lineage>
        <taxon>Eukaryota</taxon>
        <taxon>Fungi</taxon>
        <taxon>Dikarya</taxon>
        <taxon>Ascomycota</taxon>
        <taxon>Saccharomycotina</taxon>
        <taxon>Pichiomycetes</taxon>
        <taxon>Metschnikowiaceae</taxon>
        <taxon>Australozyma</taxon>
    </lineage>
</organism>
<name>A0AAX4HF88_9ASCO</name>
<dbReference type="RefSeq" id="XP_062879584.1">
    <property type="nucleotide sequence ID" value="XM_063023514.1"/>
</dbReference>
<evidence type="ECO:0000313" key="7">
    <source>
        <dbReference type="EMBL" id="WPK27206.1"/>
    </source>
</evidence>
<dbReference type="GeneID" id="88175643"/>
<keyword evidence="3 6" id="KW-0812">Transmembrane</keyword>
<comment type="similarity">
    <text evidence="2">Belongs to the PER33/POM33 family.</text>
</comment>
<dbReference type="GO" id="GO:0061024">
    <property type="term" value="P:membrane organization"/>
    <property type="evidence" value="ECO:0007669"/>
    <property type="project" value="TreeGrafter"/>
</dbReference>
<dbReference type="GO" id="GO:0071786">
    <property type="term" value="P:endoplasmic reticulum tubular network organization"/>
    <property type="evidence" value="ECO:0007669"/>
    <property type="project" value="TreeGrafter"/>
</dbReference>
<evidence type="ECO:0000256" key="1">
    <source>
        <dbReference type="ARBA" id="ARBA00004141"/>
    </source>
</evidence>
<dbReference type="PANTHER" id="PTHR12703:SF4">
    <property type="entry name" value="TRANSMEMBRANE PROTEIN 33"/>
    <property type="match status" value="1"/>
</dbReference>
<dbReference type="KEGG" id="asau:88175643"/>
<keyword evidence="5 6" id="KW-0472">Membrane</keyword>
<dbReference type="Proteomes" id="UP001338582">
    <property type="component" value="Chromosome 6"/>
</dbReference>
<reference evidence="7 8" key="1">
    <citation type="submission" date="2023-10" db="EMBL/GenBank/DDBJ databases">
        <title>Draft Genome Sequence of Candida saopaulonensis from a very Premature Infant with Sepsis.</title>
        <authorList>
            <person name="Ning Y."/>
            <person name="Dai R."/>
            <person name="Xiao M."/>
            <person name="Xu Y."/>
            <person name="Yan Q."/>
            <person name="Zhang L."/>
        </authorList>
    </citation>
    <scope>NUCLEOTIDE SEQUENCE [LARGE SCALE GENOMIC DNA]</scope>
    <source>
        <strain evidence="7 8">19XY460</strain>
    </source>
</reference>
<dbReference type="InterPro" id="IPR051645">
    <property type="entry name" value="PER33/POM33_regulator"/>
</dbReference>
<feature type="transmembrane region" description="Helical" evidence="6">
    <location>
        <begin position="161"/>
        <end position="180"/>
    </location>
</feature>
<sequence>MAPAKKTVPLPAKLSTLVRLPQFFWFLGHFLSVFLFVLLQVVSFFSRPWTIFLYRAVLGAELVAYGIVVKQLGFFRRSAVKVQLLHDENVQYFVFAVVLAVASYKLGPWLKALYSYAIFSFFHVMAYCQSHLLEVMPIPIATQAAWSDRITYISANYNQQALYFAAMNEVFLLYDFLWAVPTLLFKIFRDPVYVVVQAALMVAVAMFLKLRYVHSAHTKTILAQLDARVSALLSHPVVPPALLQLYSVQFKGIVAAITDLLPTPVQLTKKTQ</sequence>
<proteinExistence type="inferred from homology"/>
<dbReference type="AlphaFoldDB" id="A0AAX4HF88"/>
<dbReference type="InterPro" id="IPR005344">
    <property type="entry name" value="TMEM33/Pom33"/>
</dbReference>
<evidence type="ECO:0000256" key="6">
    <source>
        <dbReference type="SAM" id="Phobius"/>
    </source>
</evidence>
<evidence type="ECO:0000313" key="8">
    <source>
        <dbReference type="Proteomes" id="UP001338582"/>
    </source>
</evidence>
<evidence type="ECO:0000256" key="4">
    <source>
        <dbReference type="ARBA" id="ARBA00022989"/>
    </source>
</evidence>